<dbReference type="SFLD" id="SFLDS00029">
    <property type="entry name" value="Radical_SAM"/>
    <property type="match status" value="1"/>
</dbReference>
<dbReference type="RefSeq" id="WP_045774319.1">
    <property type="nucleotide sequence ID" value="NZ_LAJY01000024.1"/>
</dbReference>
<dbReference type="EMBL" id="LAJY01000024">
    <property type="protein sequence ID" value="KJV10956.1"/>
    <property type="molecule type" value="Genomic_DNA"/>
</dbReference>
<feature type="domain" description="Radical SAM core" evidence="4">
    <location>
        <begin position="68"/>
        <end position="313"/>
    </location>
</feature>
<dbReference type="InterPro" id="IPR058240">
    <property type="entry name" value="rSAM_sf"/>
</dbReference>
<keyword evidence="1" id="KW-0479">Metal-binding</keyword>
<evidence type="ECO:0000313" key="6">
    <source>
        <dbReference type="Proteomes" id="UP000033774"/>
    </source>
</evidence>
<dbReference type="PANTHER" id="PTHR43432:SF3">
    <property type="entry name" value="SLR0285 PROTEIN"/>
    <property type="match status" value="1"/>
</dbReference>
<dbReference type="SMART" id="SM00729">
    <property type="entry name" value="Elp3"/>
    <property type="match status" value="1"/>
</dbReference>
<dbReference type="SFLD" id="SFLDG01084">
    <property type="entry name" value="Uncharacterised_Radical_SAM_Su"/>
    <property type="match status" value="1"/>
</dbReference>
<dbReference type="GO" id="GO:0051536">
    <property type="term" value="F:iron-sulfur cluster binding"/>
    <property type="evidence" value="ECO:0007669"/>
    <property type="project" value="UniProtKB-KW"/>
</dbReference>
<proteinExistence type="predicted"/>
<dbReference type="PROSITE" id="PS51918">
    <property type="entry name" value="RADICAL_SAM"/>
    <property type="match status" value="1"/>
</dbReference>
<organism evidence="5 6">
    <name type="scientific">Elstera litoralis</name>
    <dbReference type="NCBI Taxonomy" id="552518"/>
    <lineage>
        <taxon>Bacteria</taxon>
        <taxon>Pseudomonadati</taxon>
        <taxon>Pseudomonadota</taxon>
        <taxon>Alphaproteobacteria</taxon>
        <taxon>Rhodospirillales</taxon>
        <taxon>Rhodospirillaceae</taxon>
        <taxon>Elstera</taxon>
    </lineage>
</organism>
<dbReference type="Gene3D" id="3.80.30.30">
    <property type="match status" value="1"/>
</dbReference>
<dbReference type="SUPFAM" id="SSF102114">
    <property type="entry name" value="Radical SAM enzymes"/>
    <property type="match status" value="1"/>
</dbReference>
<keyword evidence="6" id="KW-1185">Reference proteome</keyword>
<name>A0A0F3IW87_9PROT</name>
<dbReference type="InterPro" id="IPR007197">
    <property type="entry name" value="rSAM"/>
</dbReference>
<dbReference type="InterPro" id="IPR006638">
    <property type="entry name" value="Elp3/MiaA/NifB-like_rSAM"/>
</dbReference>
<evidence type="ECO:0000259" key="4">
    <source>
        <dbReference type="PROSITE" id="PS51918"/>
    </source>
</evidence>
<evidence type="ECO:0000256" key="3">
    <source>
        <dbReference type="ARBA" id="ARBA00023014"/>
    </source>
</evidence>
<evidence type="ECO:0000256" key="1">
    <source>
        <dbReference type="ARBA" id="ARBA00022723"/>
    </source>
</evidence>
<sequence>MPSPAFTDIQLPAPVLKGRGAIGASDNRYELLSRVALDDGWSQEEQPPPRTEVSFDTSKSIIVQQTALDLPFRQSLNIYRGCEHGCAYCFARPTHAYWGLAPGLDFETKLIAKPDAPRLLTEALRKKSYKVAPLAIGTNTDPYQPIERSLGLMRQVLEVLRDFQHPVGITTKAALITRDLDILAPMAAQNLVRVAISVTTLDRDLARLLEPRAPTPARRIEAIRQLSDAGVPVAVFASPMIPGLNDHELEAILEAAAQAGARTASAILIRLPMEVAPLMEAWLREHRPQRAERVLSLIRQCREGQLYKAKPGERFRGTGPVADMIGQRLRLARTRYGLAAPAWELDCTRFAPPPTLGDQFTLFS</sequence>
<evidence type="ECO:0000313" key="5">
    <source>
        <dbReference type="EMBL" id="KJV10956.1"/>
    </source>
</evidence>
<dbReference type="PANTHER" id="PTHR43432">
    <property type="entry name" value="SLR0285 PROTEIN"/>
    <property type="match status" value="1"/>
</dbReference>
<dbReference type="AlphaFoldDB" id="A0A0F3IW87"/>
<dbReference type="Proteomes" id="UP000033774">
    <property type="component" value="Unassembled WGS sequence"/>
</dbReference>
<accession>A0A0F3IW87</accession>
<comment type="caution">
    <text evidence="5">The sequence shown here is derived from an EMBL/GenBank/DDBJ whole genome shotgun (WGS) entry which is preliminary data.</text>
</comment>
<reference evidence="5 6" key="1">
    <citation type="submission" date="2015-03" db="EMBL/GenBank/DDBJ databases">
        <title>Draft genome sequence of Elstera litoralis.</title>
        <authorList>
            <person name="Rahalkar M.C."/>
            <person name="Dhakephalkar P.K."/>
            <person name="Pore S.D."/>
            <person name="Arora P."/>
            <person name="Kapse N.G."/>
            <person name="Pandit P.S."/>
        </authorList>
    </citation>
    <scope>NUCLEOTIDE SEQUENCE [LARGE SCALE GENOMIC DNA]</scope>
    <source>
        <strain evidence="5 6">Dia-1</strain>
    </source>
</reference>
<dbReference type="CDD" id="cd01335">
    <property type="entry name" value="Radical_SAM"/>
    <property type="match status" value="1"/>
</dbReference>
<dbReference type="OrthoDB" id="9785699at2"/>
<gene>
    <name evidence="5" type="ORF">VZ95_01555</name>
</gene>
<keyword evidence="5" id="KW-0456">Lyase</keyword>
<keyword evidence="3" id="KW-0411">Iron-sulfur</keyword>
<keyword evidence="2" id="KW-0408">Iron</keyword>
<dbReference type="PATRIC" id="fig|552518.3.peg.1430"/>
<dbReference type="GO" id="GO:0046872">
    <property type="term" value="F:metal ion binding"/>
    <property type="evidence" value="ECO:0007669"/>
    <property type="project" value="UniProtKB-KW"/>
</dbReference>
<evidence type="ECO:0000256" key="2">
    <source>
        <dbReference type="ARBA" id="ARBA00023004"/>
    </source>
</evidence>
<dbReference type="GO" id="GO:0016829">
    <property type="term" value="F:lyase activity"/>
    <property type="evidence" value="ECO:0007669"/>
    <property type="project" value="UniProtKB-KW"/>
</dbReference>
<protein>
    <submittedName>
        <fullName evidence="5">DNA repair photolyase</fullName>
    </submittedName>
</protein>
<dbReference type="NCBIfam" id="NF033668">
    <property type="entry name" value="rSAM_PA0069"/>
    <property type="match status" value="1"/>
</dbReference>
<dbReference type="InterPro" id="IPR040086">
    <property type="entry name" value="MJ0683-like"/>
</dbReference>
<dbReference type="Pfam" id="PF04055">
    <property type="entry name" value="Radical_SAM"/>
    <property type="match status" value="1"/>
</dbReference>